<dbReference type="EC" id="2.3.1.286" evidence="1"/>
<feature type="binding site" evidence="4">
    <location>
        <position position="169"/>
    </location>
    <ligand>
        <name>Zn(2+)</name>
        <dbReference type="ChEBI" id="CHEBI:29105"/>
    </ligand>
</feature>
<sequence>MGRSRGVEAGLALSEAKTLVITAGAGMGVDSGLPDFRGPHGFWQAYPMYQQLGIDFVDAANPKHFDDNPAFAWGFYGHRTELYRQTVPHRGFNLLRDWIERYSLESFVVTSNVDGQFQKAGFAEEQILEVHGSIHHLQCAVPCCSQIWTNFESIPVDHTTMKAQDIPRCPRCGAVCRPNILMFGDATWLAERSEVQHRRFENFLGAARTPLVVVELGAGTTIPTIRNLSERLASNYGGTLIRINPREGQVPAGQVSYAMRALEGLQQIEMALQEQAE</sequence>
<evidence type="ECO:0000256" key="3">
    <source>
        <dbReference type="ARBA" id="ARBA00023027"/>
    </source>
</evidence>
<keyword evidence="4" id="KW-0479">Metal-binding</keyword>
<keyword evidence="2" id="KW-0808">Transferase</keyword>
<feature type="binding site" evidence="4">
    <location>
        <position position="144"/>
    </location>
    <ligand>
        <name>Zn(2+)</name>
        <dbReference type="ChEBI" id="CHEBI:29105"/>
    </ligand>
</feature>
<evidence type="ECO:0000256" key="2">
    <source>
        <dbReference type="ARBA" id="ARBA00022679"/>
    </source>
</evidence>
<evidence type="ECO:0000256" key="4">
    <source>
        <dbReference type="PROSITE-ProRule" id="PRU00236"/>
    </source>
</evidence>
<evidence type="ECO:0000259" key="5">
    <source>
        <dbReference type="PROSITE" id="PS50305"/>
    </source>
</evidence>
<feature type="binding site" evidence="4">
    <location>
        <position position="172"/>
    </location>
    <ligand>
        <name>Zn(2+)</name>
        <dbReference type="ChEBI" id="CHEBI:29105"/>
    </ligand>
</feature>
<dbReference type="GO" id="GO:0046872">
    <property type="term" value="F:metal ion binding"/>
    <property type="evidence" value="ECO:0007669"/>
    <property type="project" value="UniProtKB-KW"/>
</dbReference>
<dbReference type="GO" id="GO:0017136">
    <property type="term" value="F:histone deacetylase activity, NAD-dependent"/>
    <property type="evidence" value="ECO:0007669"/>
    <property type="project" value="TreeGrafter"/>
</dbReference>
<accession>A0A1L3GNK0</accession>
<evidence type="ECO:0000313" key="7">
    <source>
        <dbReference type="Proteomes" id="UP000182517"/>
    </source>
</evidence>
<dbReference type="GO" id="GO:0070403">
    <property type="term" value="F:NAD+ binding"/>
    <property type="evidence" value="ECO:0007669"/>
    <property type="project" value="InterPro"/>
</dbReference>
<dbReference type="PANTHER" id="PTHR11085">
    <property type="entry name" value="NAD-DEPENDENT PROTEIN DEACYLASE SIRTUIN-5, MITOCHONDRIAL-RELATED"/>
    <property type="match status" value="1"/>
</dbReference>
<dbReference type="InterPro" id="IPR026590">
    <property type="entry name" value="Ssirtuin_cat_dom"/>
</dbReference>
<dbReference type="PROSITE" id="PS50305">
    <property type="entry name" value="SIRTUIN"/>
    <property type="match status" value="1"/>
</dbReference>
<dbReference type="Gene3D" id="3.40.50.1220">
    <property type="entry name" value="TPP-binding domain"/>
    <property type="match status" value="1"/>
</dbReference>
<dbReference type="InterPro" id="IPR029035">
    <property type="entry name" value="DHS-like_NAD/FAD-binding_dom"/>
</dbReference>
<dbReference type="OrthoDB" id="9800582at2"/>
<keyword evidence="7" id="KW-1185">Reference proteome</keyword>
<evidence type="ECO:0000313" key="6">
    <source>
        <dbReference type="EMBL" id="APG27513.1"/>
    </source>
</evidence>
<protein>
    <recommendedName>
        <fullName evidence="1">protein acetyllysine N-acetyltransferase</fullName>
        <ecNumber evidence="1">2.3.1.286</ecNumber>
    </recommendedName>
</protein>
<reference evidence="6 7" key="1">
    <citation type="journal article" date="2017" name="Genome Announc.">
        <title>Complete Genome Sequences of Two Acetylene-Fermenting Pelobacter acetylenicus Strains.</title>
        <authorList>
            <person name="Sutton J.M."/>
            <person name="Baesman S.M."/>
            <person name="Fierst J.L."/>
            <person name="Poret-Peterson A.T."/>
            <person name="Oremland R.S."/>
            <person name="Dunlap D.S."/>
            <person name="Akob D.M."/>
        </authorList>
    </citation>
    <scope>NUCLEOTIDE SEQUENCE [LARGE SCALE GENOMIC DNA]</scope>
    <source>
        <strain evidence="6 7">SFB93</strain>
    </source>
</reference>
<dbReference type="RefSeq" id="WP_072283479.1">
    <property type="nucleotide sequence ID" value="NZ_CP015519.1"/>
</dbReference>
<proteinExistence type="predicted"/>
<keyword evidence="4" id="KW-0862">Zinc</keyword>
<name>A0A1L3GNK0_9BACT</name>
<feature type="domain" description="Deacetylase sirtuin-type" evidence="5">
    <location>
        <begin position="1"/>
        <end position="277"/>
    </location>
</feature>
<dbReference type="STRING" id="1842532.A7E78_06450"/>
<dbReference type="PANTHER" id="PTHR11085:SF4">
    <property type="entry name" value="NAD-DEPENDENT PROTEIN DEACYLASE"/>
    <property type="match status" value="1"/>
</dbReference>
<organism evidence="6 7">
    <name type="scientific">Syntrophotalea acetylenivorans</name>
    <dbReference type="NCBI Taxonomy" id="1842532"/>
    <lineage>
        <taxon>Bacteria</taxon>
        <taxon>Pseudomonadati</taxon>
        <taxon>Thermodesulfobacteriota</taxon>
        <taxon>Desulfuromonadia</taxon>
        <taxon>Desulfuromonadales</taxon>
        <taxon>Syntrophotaleaceae</taxon>
        <taxon>Syntrophotalea</taxon>
    </lineage>
</organism>
<dbReference type="InterPro" id="IPR050134">
    <property type="entry name" value="NAD-dep_sirtuin_deacylases"/>
</dbReference>
<dbReference type="Pfam" id="PF02146">
    <property type="entry name" value="SIR2"/>
    <property type="match status" value="1"/>
</dbReference>
<dbReference type="EMBL" id="CP015519">
    <property type="protein sequence ID" value="APG27513.1"/>
    <property type="molecule type" value="Genomic_DNA"/>
</dbReference>
<dbReference type="Gene3D" id="3.30.1600.10">
    <property type="entry name" value="SIR2/SIRT2 'Small Domain"/>
    <property type="match status" value="1"/>
</dbReference>
<dbReference type="KEGG" id="pef:A7E78_06450"/>
<dbReference type="SUPFAM" id="SSF52467">
    <property type="entry name" value="DHS-like NAD/FAD-binding domain"/>
    <property type="match status" value="1"/>
</dbReference>
<evidence type="ECO:0000256" key="1">
    <source>
        <dbReference type="ARBA" id="ARBA00012928"/>
    </source>
</evidence>
<dbReference type="Proteomes" id="UP000182517">
    <property type="component" value="Chromosome"/>
</dbReference>
<feature type="binding site" evidence="4">
    <location>
        <position position="139"/>
    </location>
    <ligand>
        <name>Zn(2+)</name>
        <dbReference type="ChEBI" id="CHEBI:29105"/>
    </ligand>
</feature>
<dbReference type="InterPro" id="IPR003000">
    <property type="entry name" value="Sirtuin"/>
</dbReference>
<feature type="active site" description="Proton acceptor" evidence="4">
    <location>
        <position position="131"/>
    </location>
</feature>
<keyword evidence="3" id="KW-0520">NAD</keyword>
<dbReference type="AlphaFoldDB" id="A0A1L3GNK0"/>
<gene>
    <name evidence="6" type="ORF">A7E78_06450</name>
</gene>
<dbReference type="InterPro" id="IPR026591">
    <property type="entry name" value="Sirtuin_cat_small_dom_sf"/>
</dbReference>